<dbReference type="Proteomes" id="UP000193623">
    <property type="component" value="Unassembled WGS sequence"/>
</dbReference>
<dbReference type="Gene3D" id="1.10.4030.10">
    <property type="entry name" value="Porin chaperone SurA, peptide-binding domain"/>
    <property type="match status" value="1"/>
</dbReference>
<dbReference type="PANTHER" id="PTHR47637:SF1">
    <property type="entry name" value="CHAPERONE SURA"/>
    <property type="match status" value="1"/>
</dbReference>
<dbReference type="Pfam" id="PF00639">
    <property type="entry name" value="Rotamase"/>
    <property type="match status" value="1"/>
</dbReference>
<dbReference type="InterPro" id="IPR027304">
    <property type="entry name" value="Trigger_fact/SurA_dom_sf"/>
</dbReference>
<dbReference type="SUPFAM" id="SSF54534">
    <property type="entry name" value="FKBP-like"/>
    <property type="match status" value="1"/>
</dbReference>
<evidence type="ECO:0000256" key="5">
    <source>
        <dbReference type="PROSITE-ProRule" id="PRU00278"/>
    </source>
</evidence>
<dbReference type="EMBL" id="FWFT01000001">
    <property type="protein sequence ID" value="SLN18590.1"/>
    <property type="molecule type" value="Genomic_DNA"/>
</dbReference>
<feature type="domain" description="PpiC" evidence="7">
    <location>
        <begin position="171"/>
        <end position="267"/>
    </location>
</feature>
<evidence type="ECO:0000256" key="6">
    <source>
        <dbReference type="SAM" id="SignalP"/>
    </source>
</evidence>
<dbReference type="InterPro" id="IPR000297">
    <property type="entry name" value="PPIase_PpiC"/>
</dbReference>
<keyword evidence="5" id="KW-0697">Rotamase</keyword>
<evidence type="ECO:0000256" key="2">
    <source>
        <dbReference type="ARBA" id="ARBA00022729"/>
    </source>
</evidence>
<dbReference type="InterPro" id="IPR050280">
    <property type="entry name" value="OMP_Chaperone_SurA"/>
</dbReference>
<evidence type="ECO:0000256" key="1">
    <source>
        <dbReference type="ARBA" id="ARBA00018370"/>
    </source>
</evidence>
<keyword evidence="9" id="KW-1185">Reference proteome</keyword>
<protein>
    <recommendedName>
        <fullName evidence="1">Parvulin-like PPIase</fullName>
    </recommendedName>
    <alternativeName>
        <fullName evidence="3">Peptidyl-prolyl cis-trans isomerase plp</fullName>
    </alternativeName>
    <alternativeName>
        <fullName evidence="4">Rotamase plp</fullName>
    </alternativeName>
</protein>
<dbReference type="PROSITE" id="PS50198">
    <property type="entry name" value="PPIC_PPIASE_2"/>
    <property type="match status" value="1"/>
</dbReference>
<evidence type="ECO:0000259" key="7">
    <source>
        <dbReference type="PROSITE" id="PS50198"/>
    </source>
</evidence>
<accession>A0A1Y5RJ66</accession>
<name>A0A1Y5RJ66_9RHOB</name>
<proteinExistence type="predicted"/>
<evidence type="ECO:0000313" key="9">
    <source>
        <dbReference type="Proteomes" id="UP000193623"/>
    </source>
</evidence>
<dbReference type="GO" id="GO:0003755">
    <property type="term" value="F:peptidyl-prolyl cis-trans isomerase activity"/>
    <property type="evidence" value="ECO:0007669"/>
    <property type="project" value="UniProtKB-KW"/>
</dbReference>
<dbReference type="InterPro" id="IPR046357">
    <property type="entry name" value="PPIase_dom_sf"/>
</dbReference>
<keyword evidence="2 6" id="KW-0732">Signal</keyword>
<evidence type="ECO:0000313" key="8">
    <source>
        <dbReference type="EMBL" id="SLN18590.1"/>
    </source>
</evidence>
<evidence type="ECO:0000256" key="4">
    <source>
        <dbReference type="ARBA" id="ARBA00031484"/>
    </source>
</evidence>
<feature type="signal peptide" evidence="6">
    <location>
        <begin position="1"/>
        <end position="34"/>
    </location>
</feature>
<evidence type="ECO:0000256" key="3">
    <source>
        <dbReference type="ARBA" id="ARBA00030642"/>
    </source>
</evidence>
<dbReference type="PANTHER" id="PTHR47637">
    <property type="entry name" value="CHAPERONE SURA"/>
    <property type="match status" value="1"/>
</dbReference>
<dbReference type="SUPFAM" id="SSF109998">
    <property type="entry name" value="Triger factor/SurA peptide-binding domain-like"/>
    <property type="match status" value="1"/>
</dbReference>
<organism evidence="8 9">
    <name type="scientific">Pseudooctadecabacter jejudonensis</name>
    <dbReference type="NCBI Taxonomy" id="1391910"/>
    <lineage>
        <taxon>Bacteria</taxon>
        <taxon>Pseudomonadati</taxon>
        <taxon>Pseudomonadota</taxon>
        <taxon>Alphaproteobacteria</taxon>
        <taxon>Rhodobacterales</taxon>
        <taxon>Paracoccaceae</taxon>
        <taxon>Pseudooctadecabacter</taxon>
    </lineage>
</organism>
<dbReference type="AlphaFoldDB" id="A0A1Y5RJ66"/>
<reference evidence="8 9" key="1">
    <citation type="submission" date="2017-03" db="EMBL/GenBank/DDBJ databases">
        <authorList>
            <person name="Afonso C.L."/>
            <person name="Miller P.J."/>
            <person name="Scott M.A."/>
            <person name="Spackman E."/>
            <person name="Goraichik I."/>
            <person name="Dimitrov K.M."/>
            <person name="Suarez D.L."/>
            <person name="Swayne D.E."/>
        </authorList>
    </citation>
    <scope>NUCLEOTIDE SEQUENCE [LARGE SCALE GENOMIC DNA]</scope>
    <source>
        <strain evidence="8 9">CECT 8397</strain>
    </source>
</reference>
<dbReference type="Gene3D" id="3.10.50.40">
    <property type="match status" value="1"/>
</dbReference>
<keyword evidence="5 8" id="KW-0413">Isomerase</keyword>
<feature type="chain" id="PRO_5010990791" description="Parvulin-like PPIase" evidence="6">
    <location>
        <begin position="35"/>
        <end position="413"/>
    </location>
</feature>
<sequence length="413" mass="44732">MTAHFRPLLRALTVATAVATAALAPSLAPTMATAQFGPAITVNGDVISQYELSQREAMLQVFRTPGNLADVAREQLIEDRLKLSELRRAGLSITDEGLRTAMAEFAGRANLELDQFITLLGQQGVSEETFRDFVLINVSWRDYIRSRYGDRAQVSEAEIDQALGQADASSGIEVLLSEIIIPAPPPQAAQARATADRISRLTSTAAFEAEARRVSALPSRTRGGRLDWLPITNYPPALRGLLLDLAPGEVTAPIPITNGVALFQMRGVREVPRAAQEPAAIEYAAFYIPGGLSDRGLREAARVDANVDTCDDLYGIARNLPPEQLERDVLPPSDIPQDVAIELAKLDPGETSYVLTRANGETLVFLMMCGRTPALGEGQDRDAIRNQLRSQRLGTFADALLADLRAASTITFN</sequence>
<gene>
    <name evidence="8" type="primary">surA</name>
    <name evidence="8" type="ORF">PSJ8397_00610</name>
</gene>